<proteinExistence type="predicted"/>
<evidence type="ECO:0000313" key="5">
    <source>
        <dbReference type="Proteomes" id="UP000254040"/>
    </source>
</evidence>
<reference evidence="2 4" key="1">
    <citation type="submission" date="2015-11" db="EMBL/GenBank/DDBJ databases">
        <title>Genomic analysis of 38 Legionella species identifies large and diverse effector repertoires.</title>
        <authorList>
            <person name="Burstein D."/>
            <person name="Amaro F."/>
            <person name="Zusman T."/>
            <person name="Lifshitz Z."/>
            <person name="Cohen O."/>
            <person name="Gilbert J.A."/>
            <person name="Pupko T."/>
            <person name="Shuman H.A."/>
            <person name="Segal G."/>
        </authorList>
    </citation>
    <scope>NUCLEOTIDE SEQUENCE [LARGE SCALE GENOMIC DNA]</scope>
    <source>
        <strain evidence="2 4">ATCC 43877</strain>
    </source>
</reference>
<reference evidence="3 5" key="2">
    <citation type="submission" date="2018-06" db="EMBL/GenBank/DDBJ databases">
        <authorList>
            <consortium name="Pathogen Informatics"/>
            <person name="Doyle S."/>
        </authorList>
    </citation>
    <scope>NUCLEOTIDE SEQUENCE [LARGE SCALE GENOMIC DNA]</scope>
    <source>
        <strain evidence="3 5">NCTC12239</strain>
    </source>
</reference>
<keyword evidence="4" id="KW-1185">Reference proteome</keyword>
<gene>
    <name evidence="2" type="ORF">Lmor_1739</name>
    <name evidence="3" type="ORF">NCTC12239_03020</name>
</gene>
<accession>A0A378K455</accession>
<name>A0A378K455_9GAMM</name>
<dbReference type="EMBL" id="LNYN01000020">
    <property type="protein sequence ID" value="KTD34342.1"/>
    <property type="molecule type" value="Genomic_DNA"/>
</dbReference>
<feature type="chain" id="PRO_5016573269" evidence="1">
    <location>
        <begin position="18"/>
        <end position="91"/>
    </location>
</feature>
<dbReference type="OrthoDB" id="5645577at2"/>
<organism evidence="3 5">
    <name type="scientific">Legionella moravica</name>
    <dbReference type="NCBI Taxonomy" id="39962"/>
    <lineage>
        <taxon>Bacteria</taxon>
        <taxon>Pseudomonadati</taxon>
        <taxon>Pseudomonadota</taxon>
        <taxon>Gammaproteobacteria</taxon>
        <taxon>Legionellales</taxon>
        <taxon>Legionellaceae</taxon>
        <taxon>Legionella</taxon>
    </lineage>
</organism>
<dbReference type="EMBL" id="UGOG01000001">
    <property type="protein sequence ID" value="STX64059.1"/>
    <property type="molecule type" value="Genomic_DNA"/>
</dbReference>
<evidence type="ECO:0000313" key="3">
    <source>
        <dbReference type="EMBL" id="STX64059.1"/>
    </source>
</evidence>
<dbReference type="Proteomes" id="UP000254040">
    <property type="component" value="Unassembled WGS sequence"/>
</dbReference>
<dbReference type="RefSeq" id="WP_028382791.1">
    <property type="nucleotide sequence ID" value="NZ_CAAAJG010000012.1"/>
</dbReference>
<dbReference type="STRING" id="39962.Lmor_1739"/>
<evidence type="ECO:0000313" key="2">
    <source>
        <dbReference type="EMBL" id="KTD34342.1"/>
    </source>
</evidence>
<dbReference type="AlphaFoldDB" id="A0A378K455"/>
<feature type="signal peptide" evidence="1">
    <location>
        <begin position="1"/>
        <end position="17"/>
    </location>
</feature>
<evidence type="ECO:0000256" key="1">
    <source>
        <dbReference type="SAM" id="SignalP"/>
    </source>
</evidence>
<sequence length="91" mass="11002">MKSVLLFLFLFTSLCCAPGYTSKLSKFLNKMDDEQKQRDAQEWQQDMNFGDFVFRLQQRYTDNHGQRCRDYEFRGRSNPYKHGHYTVCDDR</sequence>
<evidence type="ECO:0000313" key="4">
    <source>
        <dbReference type="Proteomes" id="UP000054985"/>
    </source>
</evidence>
<protein>
    <submittedName>
        <fullName evidence="3">Uncharacterized protein</fullName>
    </submittedName>
</protein>
<dbReference type="Proteomes" id="UP000054985">
    <property type="component" value="Unassembled WGS sequence"/>
</dbReference>
<keyword evidence="1" id="KW-0732">Signal</keyword>